<dbReference type="Gene3D" id="3.40.50.300">
    <property type="entry name" value="P-loop containing nucleotide triphosphate hydrolases"/>
    <property type="match status" value="1"/>
</dbReference>
<dbReference type="InterPro" id="IPR027417">
    <property type="entry name" value="P-loop_NTPase"/>
</dbReference>
<dbReference type="Gene3D" id="1.25.40.10">
    <property type="entry name" value="Tetratricopeptide repeat domain"/>
    <property type="match status" value="1"/>
</dbReference>
<gene>
    <name evidence="2" type="ORF">LSO60_01690</name>
</gene>
<evidence type="ECO:0000313" key="2">
    <source>
        <dbReference type="EMBL" id="UYF72026.1"/>
    </source>
</evidence>
<keyword evidence="1" id="KW-0802">TPR repeat</keyword>
<dbReference type="AlphaFoldDB" id="A0AA46S4A8"/>
<accession>A0AA46S4A8</accession>
<dbReference type="GeneID" id="29856477"/>
<feature type="repeat" description="TPR" evidence="1">
    <location>
        <begin position="644"/>
        <end position="677"/>
    </location>
</feature>
<dbReference type="SUPFAM" id="SSF48452">
    <property type="entry name" value="TPR-like"/>
    <property type="match status" value="1"/>
</dbReference>
<organism evidence="2 3">
    <name type="scientific">Acinetobacter ursingii</name>
    <dbReference type="NCBI Taxonomy" id="108980"/>
    <lineage>
        <taxon>Bacteria</taxon>
        <taxon>Pseudomonadati</taxon>
        <taxon>Pseudomonadota</taxon>
        <taxon>Gammaproteobacteria</taxon>
        <taxon>Moraxellales</taxon>
        <taxon>Moraxellaceae</taxon>
        <taxon>Acinetobacter</taxon>
    </lineage>
</organism>
<dbReference type="InterPro" id="IPR011990">
    <property type="entry name" value="TPR-like_helical_dom_sf"/>
</dbReference>
<dbReference type="InterPro" id="IPR019734">
    <property type="entry name" value="TPR_rpt"/>
</dbReference>
<protein>
    <submittedName>
        <fullName evidence="2">Tetratricopeptide repeat protein</fullName>
    </submittedName>
</protein>
<dbReference type="PROSITE" id="PS50005">
    <property type="entry name" value="TPR"/>
    <property type="match status" value="1"/>
</dbReference>
<evidence type="ECO:0000256" key="1">
    <source>
        <dbReference type="PROSITE-ProRule" id="PRU00339"/>
    </source>
</evidence>
<dbReference type="Proteomes" id="UP001164064">
    <property type="component" value="Chromosome"/>
</dbReference>
<dbReference type="EMBL" id="CP089051">
    <property type="protein sequence ID" value="UYF72026.1"/>
    <property type="molecule type" value="Genomic_DNA"/>
</dbReference>
<evidence type="ECO:0000313" key="3">
    <source>
        <dbReference type="Proteomes" id="UP001164064"/>
    </source>
</evidence>
<proteinExistence type="predicted"/>
<reference evidence="2" key="1">
    <citation type="journal article" date="2022" name="J Glob Antimicrob Resist">
        <title>Comparative analysis of IMP-4- and OXA-58-containing plasmids of three carbapenemase-producing Acinetobacter ursingii strains in the Netherlands.</title>
        <authorList>
            <person name="Hendrickx A.P.A."/>
            <person name="Schade R.P."/>
            <person name="Landman F."/>
            <person name="Bosch T."/>
            <person name="Schouls L.M."/>
            <person name="van Dijk K."/>
        </authorList>
    </citation>
    <scope>NUCLEOTIDE SEQUENCE</scope>
    <source>
        <strain evidence="2">RIVM_C010559</strain>
    </source>
</reference>
<dbReference type="SUPFAM" id="SSF52540">
    <property type="entry name" value="P-loop containing nucleoside triphosphate hydrolases"/>
    <property type="match status" value="1"/>
</dbReference>
<name>A0AA46S4A8_9GAMM</name>
<sequence>MYNIFLNNIKAARKLKTQKNIAEVSLSIFRMLIQHICISNAEYINILAKESSENMSKIDISFIELSQPADGTCVDFISNSLTQIAKLKNSSLARFYFEDKDISNEPALVEWLQIKEISLRNILHTYVEDRNESIFGHGISSTNLFLDIDIIEYILEKLKVYLPESKGDDFLFFPKNFNISTPIQTLRLFDGNPTCYRKIKKTNNGMIHVTAKVQTSLTNATDQSYEVPNKIFNISTKKTYEVYEYNDWNPLIFLPERAISVADFTGRKKEITELIDWFNDPEDSKRCLVYGDGGIGKTTLILEFMHRVLEGSIEVEWKPSVITFYTAKKTRWGIHGLESLTNNNLGVADVALHIAQLLEVKLDNSWYQKDAETIIQKLKGLLEKEKIKKNEHLIILDNTETMAENDDDIINLGKQIHLLSRYAGRVILTSRRTERLEARPIETTKWSDEEGVEYIQKRGDILNIDAIKKAGIPTLKKITRELNNKPLILNVFIQFANELQSSLNSALDKVKRLQEKDLGMFLFSDVWERFNEKEKHFLLLLTYFGPDHDQYFMQLASDKANLTFSLAQSTLEGSKGICQLSSIDGQLQITFNNDFMKFCKDRTVNFNDQTHPLQKDLETIQKRYIEFLKHIEVEISDNDQKAYLSRFARAARKFFNEGNKEQAISYYELAIDEDPTNIWLLEKYSNTLFIYKDFLPALEKINKATNIDPNHSELQFTKGKILARIKNKTKESITCLDLAHKLGKSMHLCELQKIYAYLADGDIEHATISLNIAKSNIPNDSYYQKCKIEIERLERKINQYILPL</sequence>
<dbReference type="RefSeq" id="WP_000282330.1">
    <property type="nucleotide sequence ID" value="NZ_CP089051.1"/>
</dbReference>